<dbReference type="EMBL" id="JBBUTH010000011">
    <property type="protein sequence ID" value="MEK8053319.1"/>
    <property type="molecule type" value="Genomic_DNA"/>
</dbReference>
<evidence type="ECO:0000256" key="1">
    <source>
        <dbReference type="SAM" id="Phobius"/>
    </source>
</evidence>
<accession>A0ABU9CNB9</accession>
<name>A0ABU9CNB9_9BURK</name>
<reference evidence="2 3" key="1">
    <citation type="submission" date="2024-04" db="EMBL/GenBank/DDBJ databases">
        <title>Novel species of the genus Ideonella isolated from streams.</title>
        <authorList>
            <person name="Lu H."/>
        </authorList>
    </citation>
    <scope>NUCLEOTIDE SEQUENCE [LARGE SCALE GENOMIC DNA]</scope>
    <source>
        <strain evidence="2 3">DXS22W</strain>
    </source>
</reference>
<dbReference type="RefSeq" id="WP_341413059.1">
    <property type="nucleotide sequence ID" value="NZ_JBBUTH010000011.1"/>
</dbReference>
<dbReference type="SUPFAM" id="SSF51161">
    <property type="entry name" value="Trimeric LpxA-like enzymes"/>
    <property type="match status" value="1"/>
</dbReference>
<keyword evidence="1" id="KW-0472">Membrane</keyword>
<organism evidence="2 3">
    <name type="scientific">Pseudaquabacterium inlustre</name>
    <dbReference type="NCBI Taxonomy" id="2984192"/>
    <lineage>
        <taxon>Bacteria</taxon>
        <taxon>Pseudomonadati</taxon>
        <taxon>Pseudomonadota</taxon>
        <taxon>Betaproteobacteria</taxon>
        <taxon>Burkholderiales</taxon>
        <taxon>Sphaerotilaceae</taxon>
        <taxon>Pseudaquabacterium</taxon>
    </lineage>
</organism>
<gene>
    <name evidence="2" type="ORF">AACH10_23890</name>
</gene>
<comment type="caution">
    <text evidence="2">The sequence shown here is derived from an EMBL/GenBank/DDBJ whole genome shotgun (WGS) entry which is preliminary data.</text>
</comment>
<dbReference type="Proteomes" id="UP001365405">
    <property type="component" value="Unassembled WGS sequence"/>
</dbReference>
<keyword evidence="3" id="KW-1185">Reference proteome</keyword>
<evidence type="ECO:0008006" key="4">
    <source>
        <dbReference type="Google" id="ProtNLM"/>
    </source>
</evidence>
<sequence length="220" mass="23152">MKATALDYLLSTLVITALVLVALAVPVLAHAHLVAALQPYHVLLEPVLFLLGYGLASALAVRLLLHWRPLPAGTYDQDAPEFTHWKLVTVTYRMGQGALRPFIPVFLQPVLETLFGARVGRDVALGGAIDDPYAVTIGDGSVLGNASLVSANYIAGGKLVCGPVRIGRDVTVGANSVVFPNTLINDGATLVVGSVLMSGSVVGPNEVWRGNPARRWTAGP</sequence>
<feature type="transmembrane region" description="Helical" evidence="1">
    <location>
        <begin position="47"/>
        <end position="65"/>
    </location>
</feature>
<dbReference type="Gene3D" id="2.160.10.10">
    <property type="entry name" value="Hexapeptide repeat proteins"/>
    <property type="match status" value="1"/>
</dbReference>
<evidence type="ECO:0000313" key="2">
    <source>
        <dbReference type="EMBL" id="MEK8053319.1"/>
    </source>
</evidence>
<keyword evidence="1" id="KW-0812">Transmembrane</keyword>
<keyword evidence="1" id="KW-1133">Transmembrane helix</keyword>
<protein>
    <recommendedName>
        <fullName evidence="4">Peptide synthetase</fullName>
    </recommendedName>
</protein>
<dbReference type="InterPro" id="IPR011004">
    <property type="entry name" value="Trimer_LpxA-like_sf"/>
</dbReference>
<proteinExistence type="predicted"/>
<evidence type="ECO:0000313" key="3">
    <source>
        <dbReference type="Proteomes" id="UP001365405"/>
    </source>
</evidence>